<gene>
    <name evidence="2" type="ORF">H7965_08700</name>
</gene>
<dbReference type="RefSeq" id="WP_186770173.1">
    <property type="nucleotide sequence ID" value="NZ_JACOMF010000007.1"/>
</dbReference>
<keyword evidence="3" id="KW-1185">Reference proteome</keyword>
<dbReference type="Proteomes" id="UP000600101">
    <property type="component" value="Unassembled WGS sequence"/>
</dbReference>
<accession>A0A9X0QWR9</accession>
<comment type="caution">
    <text evidence="2">The sequence shown here is derived from an EMBL/GenBank/DDBJ whole genome shotgun (WGS) entry which is preliminary data.</text>
</comment>
<organism evidence="2 3">
    <name type="scientific">Siccirubricoccus deserti</name>
    <dbReference type="NCBI Taxonomy" id="2013562"/>
    <lineage>
        <taxon>Bacteria</taxon>
        <taxon>Pseudomonadati</taxon>
        <taxon>Pseudomonadota</taxon>
        <taxon>Alphaproteobacteria</taxon>
        <taxon>Acetobacterales</taxon>
        <taxon>Roseomonadaceae</taxon>
        <taxon>Siccirubricoccus</taxon>
    </lineage>
</organism>
<evidence type="ECO:0000313" key="2">
    <source>
        <dbReference type="EMBL" id="MBC4015406.1"/>
    </source>
</evidence>
<dbReference type="AlphaFoldDB" id="A0A9X0QWR9"/>
<protein>
    <submittedName>
        <fullName evidence="2">Uncharacterized protein</fullName>
    </submittedName>
</protein>
<dbReference type="EMBL" id="JACOMF010000007">
    <property type="protein sequence ID" value="MBC4015406.1"/>
    <property type="molecule type" value="Genomic_DNA"/>
</dbReference>
<reference evidence="2" key="1">
    <citation type="submission" date="2020-08" db="EMBL/GenBank/DDBJ databases">
        <authorList>
            <person name="Hu Y."/>
            <person name="Nguyen S.V."/>
            <person name="Li F."/>
            <person name="Fanning S."/>
        </authorList>
    </citation>
    <scope>NUCLEOTIDE SEQUENCE</scope>
    <source>
        <strain evidence="2">SYSU D8009</strain>
    </source>
</reference>
<feature type="region of interest" description="Disordered" evidence="1">
    <location>
        <begin position="45"/>
        <end position="64"/>
    </location>
</feature>
<sequence>MPPKTTEAEFEALVARAGLTLTAAQKAGIYAAFGGIEAMQALVRAPAPPPEAEPATTFSAEPGR</sequence>
<evidence type="ECO:0000313" key="3">
    <source>
        <dbReference type="Proteomes" id="UP000600101"/>
    </source>
</evidence>
<evidence type="ECO:0000256" key="1">
    <source>
        <dbReference type="SAM" id="MobiDB-lite"/>
    </source>
</evidence>
<name>A0A9X0QWR9_9PROT</name>
<proteinExistence type="predicted"/>